<dbReference type="HOGENOM" id="CLU_097554_0_0_6"/>
<sequence length="249" mass="27029">MSLVQDVDIKSDVNPIHYHESTAMRHTIKLSLMLFALCLSPNLFADNYGNYHREAVYEVTVTNLTKGIAFTPILAATHKSGMQLFTLGEPSSENIANIAEGGDISGLKDELDSSSRVANTTSTDGLLTNGQSVTFEISSSRRFSQLSLISMLLPTNDTMVALRAKKLPRKRGQTVHYNMRAYDAGSEANDELCVNIPGPVCGGNPFSAPDASDEGYSYPSPGIHGEADLAQSLYDWNGAVAKVKIKRIR</sequence>
<dbReference type="Pfam" id="PF06468">
    <property type="entry name" value="Spond_N"/>
    <property type="match status" value="1"/>
</dbReference>
<dbReference type="NCBIfam" id="NF038123">
    <property type="entry name" value="NF038123_dom"/>
    <property type="match status" value="1"/>
</dbReference>
<dbReference type="EMBL" id="CP000961">
    <property type="protein sequence ID" value="ACA84878.1"/>
    <property type="molecule type" value="Genomic_DNA"/>
</dbReference>
<protein>
    <recommendedName>
        <fullName evidence="1">Spondin domain-containing protein</fullName>
    </recommendedName>
</protein>
<feature type="domain" description="Spondin" evidence="1">
    <location>
        <begin position="69"/>
        <end position="187"/>
    </location>
</feature>
<dbReference type="STRING" id="392500.Swoo_0582"/>
<proteinExistence type="predicted"/>
<dbReference type="Proteomes" id="UP000002168">
    <property type="component" value="Chromosome"/>
</dbReference>
<name>B1KR61_SHEWM</name>
<dbReference type="eggNOG" id="ENOG502ZFV4">
    <property type="taxonomic scope" value="Bacteria"/>
</dbReference>
<keyword evidence="3" id="KW-1185">Reference proteome</keyword>
<dbReference type="RefSeq" id="WP_012323226.1">
    <property type="nucleotide sequence ID" value="NC_010506.1"/>
</dbReference>
<dbReference type="InterPro" id="IPR009465">
    <property type="entry name" value="Spondin_N"/>
</dbReference>
<evidence type="ECO:0000313" key="3">
    <source>
        <dbReference type="Proteomes" id="UP000002168"/>
    </source>
</evidence>
<evidence type="ECO:0000259" key="1">
    <source>
        <dbReference type="Pfam" id="PF06468"/>
    </source>
</evidence>
<accession>B1KR61</accession>
<gene>
    <name evidence="2" type="ordered locus">Swoo_0582</name>
</gene>
<dbReference type="KEGG" id="swd:Swoo_0582"/>
<dbReference type="InterPro" id="IPR038678">
    <property type="entry name" value="Spondin_N_sf"/>
</dbReference>
<dbReference type="AlphaFoldDB" id="B1KR61"/>
<dbReference type="Gene3D" id="2.60.40.2130">
    <property type="entry name" value="F-spondin domain"/>
    <property type="match status" value="1"/>
</dbReference>
<organism evidence="2 3">
    <name type="scientific">Shewanella woodyi (strain ATCC 51908 / MS32)</name>
    <dbReference type="NCBI Taxonomy" id="392500"/>
    <lineage>
        <taxon>Bacteria</taxon>
        <taxon>Pseudomonadati</taxon>
        <taxon>Pseudomonadota</taxon>
        <taxon>Gammaproteobacteria</taxon>
        <taxon>Alteromonadales</taxon>
        <taxon>Shewanellaceae</taxon>
        <taxon>Shewanella</taxon>
    </lineage>
</organism>
<evidence type="ECO:0000313" key="2">
    <source>
        <dbReference type="EMBL" id="ACA84878.1"/>
    </source>
</evidence>
<reference evidence="2 3" key="1">
    <citation type="submission" date="2008-02" db="EMBL/GenBank/DDBJ databases">
        <title>Complete sequence of Shewanella woodyi ATCC 51908.</title>
        <authorList>
            <consortium name="US DOE Joint Genome Institute"/>
            <person name="Copeland A."/>
            <person name="Lucas S."/>
            <person name="Lapidus A."/>
            <person name="Glavina del Rio T."/>
            <person name="Dalin E."/>
            <person name="Tice H."/>
            <person name="Bruce D."/>
            <person name="Goodwin L."/>
            <person name="Pitluck S."/>
            <person name="Sims D."/>
            <person name="Brettin T."/>
            <person name="Detter J.C."/>
            <person name="Han C."/>
            <person name="Kuske C.R."/>
            <person name="Schmutz J."/>
            <person name="Larimer F."/>
            <person name="Land M."/>
            <person name="Hauser L."/>
            <person name="Kyrpides N."/>
            <person name="Lykidis A."/>
            <person name="Zhao J.-S."/>
            <person name="Richardson P."/>
        </authorList>
    </citation>
    <scope>NUCLEOTIDE SEQUENCE [LARGE SCALE GENOMIC DNA]</scope>
    <source>
        <strain evidence="3">ATCC 51908 / MS32</strain>
    </source>
</reference>